<reference evidence="2 3" key="1">
    <citation type="submission" date="2018-10" db="EMBL/GenBank/DDBJ databases">
        <title>Genomic Encyclopedia of Archaeal and Bacterial Type Strains, Phase II (KMG-II): from individual species to whole genera.</title>
        <authorList>
            <person name="Goeker M."/>
        </authorList>
    </citation>
    <scope>NUCLEOTIDE SEQUENCE [LARGE SCALE GENOMIC DNA]</scope>
    <source>
        <strain evidence="2 3">VM1</strain>
    </source>
</reference>
<evidence type="ECO:0000313" key="2">
    <source>
        <dbReference type="EMBL" id="RMA97631.1"/>
    </source>
</evidence>
<evidence type="ECO:0000313" key="3">
    <source>
        <dbReference type="Proteomes" id="UP000280842"/>
    </source>
</evidence>
<dbReference type="OrthoDB" id="15634at2"/>
<protein>
    <recommendedName>
        <fullName evidence="4">Flagellar motility protein MotE (MotC chaperone)</fullName>
    </recommendedName>
</protein>
<organism evidence="2 3">
    <name type="scientific">Hydrogenothermus marinus</name>
    <dbReference type="NCBI Taxonomy" id="133270"/>
    <lineage>
        <taxon>Bacteria</taxon>
        <taxon>Pseudomonadati</taxon>
        <taxon>Aquificota</taxon>
        <taxon>Aquificia</taxon>
        <taxon>Aquificales</taxon>
        <taxon>Hydrogenothermaceae</taxon>
        <taxon>Hydrogenothermus</taxon>
    </lineage>
</organism>
<evidence type="ECO:0008006" key="4">
    <source>
        <dbReference type="Google" id="ProtNLM"/>
    </source>
</evidence>
<sequence>MRFLIVSLFINIFIFGVSYSQPEKKEIDKEIKKLEKLRTEVQNLIKRNEEILKKIEEEKSKLEKERKEFEKYVKEVEDERYKKLAKVFEKMEPELAGQKISNMEDPKKAAYIIFNMKERSAGEVLNYVSPDMVNQITKILTDIKKNAK</sequence>
<dbReference type="SUPFAM" id="SSF48029">
    <property type="entry name" value="FliG"/>
    <property type="match status" value="1"/>
</dbReference>
<accession>A0A3M0BK87</accession>
<keyword evidence="3" id="KW-1185">Reference proteome</keyword>
<feature type="coiled-coil region" evidence="1">
    <location>
        <begin position="24"/>
        <end position="82"/>
    </location>
</feature>
<keyword evidence="1" id="KW-0175">Coiled coil</keyword>
<dbReference type="InterPro" id="IPR011002">
    <property type="entry name" value="FliG_a-hlx"/>
</dbReference>
<dbReference type="Gene3D" id="3.40.50.300">
    <property type="entry name" value="P-loop containing nucleotide triphosphate hydrolases"/>
    <property type="match status" value="1"/>
</dbReference>
<dbReference type="RefSeq" id="WP_121922408.1">
    <property type="nucleotide sequence ID" value="NZ_REFO01000010.1"/>
</dbReference>
<name>A0A3M0BK87_9AQUI</name>
<dbReference type="AlphaFoldDB" id="A0A3M0BK87"/>
<comment type="caution">
    <text evidence="2">The sequence shown here is derived from an EMBL/GenBank/DDBJ whole genome shotgun (WGS) entry which is preliminary data.</text>
</comment>
<dbReference type="InterPro" id="IPR027417">
    <property type="entry name" value="P-loop_NTPase"/>
</dbReference>
<dbReference type="Proteomes" id="UP000280842">
    <property type="component" value="Unassembled WGS sequence"/>
</dbReference>
<gene>
    <name evidence="2" type="ORF">CLV39_0251</name>
</gene>
<evidence type="ECO:0000256" key="1">
    <source>
        <dbReference type="SAM" id="Coils"/>
    </source>
</evidence>
<proteinExistence type="predicted"/>
<dbReference type="EMBL" id="REFO01000010">
    <property type="protein sequence ID" value="RMA97631.1"/>
    <property type="molecule type" value="Genomic_DNA"/>
</dbReference>